<dbReference type="STRING" id="1266370.NITGR_590031"/>
<sequence>MLPRVGWIQSVHKYFFDSGLGDPKMLDFKHQWYGVLVFIVLWIAGCAQTPPSPAPPSRLVDLTHPFDETTIYWPTSKPFALSEVHKGLMNESYWYEANNFEAAEHGGTHMDAPVHFAKGRWTADAIPLVKLIAPGVMVDLSARVNSDADYLISREDFLQWEARHGRIEAGSIVLVRTGWDTRWPDKKRYLGTDLPGDTANLHFPGYSEGAARFLTNARNVAAVGLDTASLDYGQSREFKAHRVFGAANVPGFENLARLGTLPARGFRVIALPMKIGGGSGAPLRIVAEIP</sequence>
<comment type="caution">
    <text evidence="1">The sequence shown here is derived from an EMBL/GenBank/DDBJ whole genome shotgun (WGS) entry which is preliminary data.</text>
</comment>
<dbReference type="PANTHER" id="PTHR31118:SF12">
    <property type="entry name" value="CYCLASE-LIKE PROTEIN 2"/>
    <property type="match status" value="1"/>
</dbReference>
<dbReference type="Proteomes" id="UP000011704">
    <property type="component" value="Unassembled WGS sequence"/>
</dbReference>
<dbReference type="InParanoid" id="M1Z0A8"/>
<dbReference type="Pfam" id="PF04199">
    <property type="entry name" value="Cyclase"/>
    <property type="match status" value="1"/>
</dbReference>
<dbReference type="GO" id="GO:0019441">
    <property type="term" value="P:L-tryptophan catabolic process to kynurenine"/>
    <property type="evidence" value="ECO:0007669"/>
    <property type="project" value="InterPro"/>
</dbReference>
<dbReference type="HOGENOM" id="CLU_030671_2_0_0"/>
<accession>M1Z0A8</accession>
<gene>
    <name evidence="1" type="ORF">NITGR_590031</name>
</gene>
<evidence type="ECO:0000313" key="1">
    <source>
        <dbReference type="EMBL" id="CCQ91155.1"/>
    </source>
</evidence>
<dbReference type="GO" id="GO:0004061">
    <property type="term" value="F:arylformamidase activity"/>
    <property type="evidence" value="ECO:0007669"/>
    <property type="project" value="InterPro"/>
</dbReference>
<proteinExistence type="predicted"/>
<dbReference type="InterPro" id="IPR037175">
    <property type="entry name" value="KFase_sf"/>
</dbReference>
<dbReference type="PANTHER" id="PTHR31118">
    <property type="entry name" value="CYCLASE-LIKE PROTEIN 2"/>
    <property type="match status" value="1"/>
</dbReference>
<dbReference type="SUPFAM" id="SSF102198">
    <property type="entry name" value="Putative cyclase"/>
    <property type="match status" value="1"/>
</dbReference>
<organism evidence="1 2">
    <name type="scientific">Nitrospina gracilis (strain 3/211)</name>
    <dbReference type="NCBI Taxonomy" id="1266370"/>
    <lineage>
        <taxon>Bacteria</taxon>
        <taxon>Pseudomonadati</taxon>
        <taxon>Nitrospinota/Tectimicrobiota group</taxon>
        <taxon>Nitrospinota</taxon>
        <taxon>Nitrospinia</taxon>
        <taxon>Nitrospinales</taxon>
        <taxon>Nitrospinaceae</taxon>
        <taxon>Nitrospina</taxon>
    </lineage>
</organism>
<dbReference type="AlphaFoldDB" id="M1Z0A8"/>
<dbReference type="EMBL" id="CAQJ01000065">
    <property type="protein sequence ID" value="CCQ91155.1"/>
    <property type="molecule type" value="Genomic_DNA"/>
</dbReference>
<evidence type="ECO:0000313" key="2">
    <source>
        <dbReference type="Proteomes" id="UP000011704"/>
    </source>
</evidence>
<name>M1Z0A8_NITG3</name>
<protein>
    <submittedName>
        <fullName evidence="1">Putative secreted protein</fullName>
    </submittedName>
</protein>
<keyword evidence="2" id="KW-1185">Reference proteome</keyword>
<dbReference type="Gene3D" id="3.50.30.50">
    <property type="entry name" value="Putative cyclase"/>
    <property type="match status" value="1"/>
</dbReference>
<reference evidence="1 2" key="1">
    <citation type="journal article" date="2013" name="Front. Microbiol.">
        <title>The genome of Nitrospina gracilis illuminates the metabolism and evolution of the major marine nitrite oxidizer.</title>
        <authorList>
            <person name="Luecker S."/>
            <person name="Nowka B."/>
            <person name="Rattei T."/>
            <person name="Spieck E."/>
            <person name="and Daims H."/>
        </authorList>
    </citation>
    <scope>NUCLEOTIDE SEQUENCE [LARGE SCALE GENOMIC DNA]</scope>
    <source>
        <strain evidence="1 2">3/211</strain>
    </source>
</reference>
<dbReference type="InterPro" id="IPR007325">
    <property type="entry name" value="KFase/CYL"/>
</dbReference>